<protein>
    <submittedName>
        <fullName evidence="6">Folate receptor gamma-like</fullName>
    </submittedName>
</protein>
<reference evidence="6" key="1">
    <citation type="submission" date="2020-04" db="EMBL/GenBank/DDBJ databases">
        <authorList>
            <person name="Neveu A P."/>
        </authorList>
    </citation>
    <scope>NUCLEOTIDE SEQUENCE</scope>
    <source>
        <tissue evidence="6">Whole embryo</tissue>
    </source>
</reference>
<organism evidence="6">
    <name type="scientific">Phallusia mammillata</name>
    <dbReference type="NCBI Taxonomy" id="59560"/>
    <lineage>
        <taxon>Eukaryota</taxon>
        <taxon>Metazoa</taxon>
        <taxon>Chordata</taxon>
        <taxon>Tunicata</taxon>
        <taxon>Ascidiacea</taxon>
        <taxon>Phlebobranchia</taxon>
        <taxon>Ascidiidae</taxon>
        <taxon>Phallusia</taxon>
    </lineage>
</organism>
<dbReference type="AlphaFoldDB" id="A0A6F9DDT5"/>
<dbReference type="PANTHER" id="PTHR10517">
    <property type="entry name" value="FOLATE RECEPTOR"/>
    <property type="match status" value="1"/>
</dbReference>
<keyword evidence="2" id="KW-0732">Signal</keyword>
<dbReference type="PANTHER" id="PTHR10517:SF14">
    <property type="entry name" value="FOLATE RECEPTOR 1-RELATED"/>
    <property type="match status" value="1"/>
</dbReference>
<proteinExistence type="evidence at transcript level"/>
<keyword evidence="4" id="KW-1133">Transmembrane helix</keyword>
<dbReference type="GO" id="GO:0038023">
    <property type="term" value="F:signaling receptor activity"/>
    <property type="evidence" value="ECO:0007669"/>
    <property type="project" value="TreeGrafter"/>
</dbReference>
<gene>
    <name evidence="6" type="primary">Folr3-001</name>
</gene>
<dbReference type="Pfam" id="PF03024">
    <property type="entry name" value="Folate_rec"/>
    <property type="match status" value="1"/>
</dbReference>
<sequence>MSAKCRDRFQENSCFYECSPNIGPWMVKEPNSHRSERFRDVPLSPAVCNAWFNDCKDDYTCKDNWAVGWDWSSGTNVCPADKPCKKFSEIFTSATEMCETIYPDDFKVTTNGPTMVLWFLGDTNPNDAVAAYYATEMNLRCGAGKLIDNIVLTTLMAIISLAFFQY</sequence>
<dbReference type="InterPro" id="IPR004269">
    <property type="entry name" value="Folate_rcpt"/>
</dbReference>
<feature type="domain" description="Folate receptor-like" evidence="5">
    <location>
        <begin position="1"/>
        <end position="110"/>
    </location>
</feature>
<evidence type="ECO:0000256" key="2">
    <source>
        <dbReference type="ARBA" id="ARBA00022729"/>
    </source>
</evidence>
<keyword evidence="4" id="KW-0472">Membrane</keyword>
<dbReference type="EMBL" id="LR785241">
    <property type="protein sequence ID" value="CAB3246746.1"/>
    <property type="molecule type" value="mRNA"/>
</dbReference>
<evidence type="ECO:0000256" key="3">
    <source>
        <dbReference type="ARBA" id="ARBA00023157"/>
    </source>
</evidence>
<keyword evidence="6" id="KW-0675">Receptor</keyword>
<evidence type="ECO:0000256" key="4">
    <source>
        <dbReference type="SAM" id="Phobius"/>
    </source>
</evidence>
<name>A0A6F9DDT5_9ASCI</name>
<keyword evidence="4" id="KW-0812">Transmembrane</keyword>
<evidence type="ECO:0000259" key="5">
    <source>
        <dbReference type="Pfam" id="PF03024"/>
    </source>
</evidence>
<dbReference type="GO" id="GO:0009897">
    <property type="term" value="C:external side of plasma membrane"/>
    <property type="evidence" value="ECO:0007669"/>
    <property type="project" value="TreeGrafter"/>
</dbReference>
<evidence type="ECO:0000313" key="6">
    <source>
        <dbReference type="EMBL" id="CAB3246746.1"/>
    </source>
</evidence>
<comment type="similarity">
    <text evidence="1">Belongs to the folate receptor family.</text>
</comment>
<evidence type="ECO:0000256" key="1">
    <source>
        <dbReference type="ARBA" id="ARBA00007932"/>
    </source>
</evidence>
<feature type="transmembrane region" description="Helical" evidence="4">
    <location>
        <begin position="146"/>
        <end position="164"/>
    </location>
</feature>
<accession>A0A6F9DDT5</accession>
<keyword evidence="3" id="KW-1015">Disulfide bond</keyword>
<dbReference type="InterPro" id="IPR018143">
    <property type="entry name" value="Folate_rcpt-like"/>
</dbReference>